<proteinExistence type="predicted"/>
<evidence type="ECO:0000313" key="1">
    <source>
        <dbReference type="EMBL" id="KIP59671.1"/>
    </source>
</evidence>
<sequence length="64" mass="7526">MAKVGINREIGHLTEIADCRETCSLYQYKRIQEIIHIIYNVKGIYNVEVGYIINVRRIYIVRGI</sequence>
<keyword evidence="2" id="KW-1185">Reference proteome</keyword>
<dbReference type="AlphaFoldDB" id="A0A0D0HA05"/>
<dbReference type="Proteomes" id="UP000032046">
    <property type="component" value="Unassembled WGS sequence"/>
</dbReference>
<gene>
    <name evidence="1" type="ORF">ST44_12990</name>
</gene>
<organism evidence="1 2">
    <name type="scientific">Prevotella pectinovora</name>
    <dbReference type="NCBI Taxonomy" id="1602169"/>
    <lineage>
        <taxon>Bacteria</taxon>
        <taxon>Pseudomonadati</taxon>
        <taxon>Bacteroidota</taxon>
        <taxon>Bacteroidia</taxon>
        <taxon>Bacteroidales</taxon>
        <taxon>Prevotellaceae</taxon>
        <taxon>Prevotella</taxon>
    </lineage>
</organism>
<accession>A0A0D0HA05</accession>
<dbReference type="EMBL" id="JXQK01000091">
    <property type="protein sequence ID" value="KIP59671.1"/>
    <property type="molecule type" value="Genomic_DNA"/>
</dbReference>
<name>A0A0D0HA05_9BACT</name>
<protein>
    <submittedName>
        <fullName evidence="1">Uncharacterized protein</fullName>
    </submittedName>
</protein>
<reference evidence="1 2" key="1">
    <citation type="submission" date="2015-01" db="EMBL/GenBank/DDBJ databases">
        <title>Comparative genomics of non-oral Prevotella species.</title>
        <authorList>
            <person name="Accetto T."/>
            <person name="Nograsek B."/>
            <person name="Avgustin G."/>
        </authorList>
    </citation>
    <scope>NUCLEOTIDE SEQUENCE [LARGE SCALE GENOMIC DNA]</scope>
    <source>
        <strain evidence="1 2">P5-119</strain>
    </source>
</reference>
<evidence type="ECO:0000313" key="2">
    <source>
        <dbReference type="Proteomes" id="UP000032046"/>
    </source>
</evidence>
<comment type="caution">
    <text evidence="1">The sequence shown here is derived from an EMBL/GenBank/DDBJ whole genome shotgun (WGS) entry which is preliminary data.</text>
</comment>